<dbReference type="EMBL" id="BFQM01000088">
    <property type="protein sequence ID" value="GDA75329.1"/>
    <property type="molecule type" value="Genomic_DNA"/>
</dbReference>
<reference evidence="1" key="1">
    <citation type="submission" date="2018-04" db="EMBL/GenBank/DDBJ databases">
        <title>Large scale genomics of bovine and human commensal E. coli to reveal the emerging process of EHEC.</title>
        <authorList>
            <person name="Arimizu Y."/>
            <person name="Ogura Y."/>
        </authorList>
    </citation>
    <scope>NUCLEOTIDE SEQUENCE</scope>
    <source>
        <strain evidence="1">JML131</strain>
    </source>
</reference>
<comment type="caution">
    <text evidence="1">The sequence shown here is derived from an EMBL/GenBank/DDBJ whole genome shotgun (WGS) entry which is preliminary data.</text>
</comment>
<dbReference type="AlphaFoldDB" id="A0A4C7BTU5"/>
<organism evidence="1">
    <name type="scientific">Escherichia coli</name>
    <dbReference type="NCBI Taxonomy" id="562"/>
    <lineage>
        <taxon>Bacteria</taxon>
        <taxon>Pseudomonadati</taxon>
        <taxon>Pseudomonadota</taxon>
        <taxon>Gammaproteobacteria</taxon>
        <taxon>Enterobacterales</taxon>
        <taxon>Enterobacteriaceae</taxon>
        <taxon>Escherichia</taxon>
    </lineage>
</organism>
<name>A0A4C7BTU5_ECOLX</name>
<evidence type="ECO:0000313" key="1">
    <source>
        <dbReference type="EMBL" id="GDA75329.1"/>
    </source>
</evidence>
<gene>
    <name evidence="1" type="ORF">HmCmsJML131_04594</name>
</gene>
<accession>A0A4C7BTU5</accession>
<sequence>MTIYVNCKNSEGSGNYRKFLKSEQKNILLIFMGFTENKKGTRKRLYVSDLSFKATADHHKEHRYEEDCQQRCRDHSAHYPDTHCVLRATAGPVTDSQR</sequence>
<protein>
    <submittedName>
        <fullName evidence="1">Uncharacterized protein</fullName>
    </submittedName>
</protein>
<proteinExistence type="predicted"/>